<protein>
    <submittedName>
        <fullName evidence="2">Uncharacterized protein</fullName>
    </submittedName>
</protein>
<dbReference type="Proteomes" id="UP001359485">
    <property type="component" value="Unassembled WGS sequence"/>
</dbReference>
<gene>
    <name evidence="2" type="ORF">RUM44_009828</name>
</gene>
<name>A0ABR1AUC5_POLSC</name>
<organism evidence="2 3">
    <name type="scientific">Polyplax serrata</name>
    <name type="common">Common mouse louse</name>
    <dbReference type="NCBI Taxonomy" id="468196"/>
    <lineage>
        <taxon>Eukaryota</taxon>
        <taxon>Metazoa</taxon>
        <taxon>Ecdysozoa</taxon>
        <taxon>Arthropoda</taxon>
        <taxon>Hexapoda</taxon>
        <taxon>Insecta</taxon>
        <taxon>Pterygota</taxon>
        <taxon>Neoptera</taxon>
        <taxon>Paraneoptera</taxon>
        <taxon>Psocodea</taxon>
        <taxon>Troctomorpha</taxon>
        <taxon>Phthiraptera</taxon>
        <taxon>Anoplura</taxon>
        <taxon>Polyplacidae</taxon>
        <taxon>Polyplax</taxon>
    </lineage>
</organism>
<evidence type="ECO:0000313" key="3">
    <source>
        <dbReference type="Proteomes" id="UP001359485"/>
    </source>
</evidence>
<evidence type="ECO:0000256" key="1">
    <source>
        <dbReference type="SAM" id="MobiDB-lite"/>
    </source>
</evidence>
<keyword evidence="3" id="KW-1185">Reference proteome</keyword>
<feature type="compositionally biased region" description="Basic and acidic residues" evidence="1">
    <location>
        <begin position="1"/>
        <end position="18"/>
    </location>
</feature>
<evidence type="ECO:0000313" key="2">
    <source>
        <dbReference type="EMBL" id="KAK6627351.1"/>
    </source>
</evidence>
<feature type="region of interest" description="Disordered" evidence="1">
    <location>
        <begin position="1"/>
        <end position="27"/>
    </location>
</feature>
<proteinExistence type="predicted"/>
<accession>A0ABR1AUC5</accession>
<dbReference type="EMBL" id="JAWJWF010000045">
    <property type="protein sequence ID" value="KAK6627351.1"/>
    <property type="molecule type" value="Genomic_DNA"/>
</dbReference>
<reference evidence="2 3" key="1">
    <citation type="submission" date="2023-09" db="EMBL/GenBank/DDBJ databases">
        <title>Genomes of two closely related lineages of the louse Polyplax serrata with different host specificities.</title>
        <authorList>
            <person name="Martinu J."/>
            <person name="Tarabai H."/>
            <person name="Stefka J."/>
            <person name="Hypsa V."/>
        </authorList>
    </citation>
    <scope>NUCLEOTIDE SEQUENCE [LARGE SCALE GENOMIC DNA]</scope>
    <source>
        <strain evidence="2">98ZLc_SE</strain>
    </source>
</reference>
<sequence>MNLVGNREKHLTEVDERSKKKKKAADVAPVKTSTQVLFLTPSPGTSDVEEVEEEFSFPIRQAPVGKGVSRRSVVERG</sequence>
<comment type="caution">
    <text evidence="2">The sequence shown here is derived from an EMBL/GenBank/DDBJ whole genome shotgun (WGS) entry which is preliminary data.</text>
</comment>